<accession>A0A085ZT62</accession>
<dbReference type="STRING" id="421531.IX38_09410"/>
<keyword evidence="2" id="KW-1185">Reference proteome</keyword>
<evidence type="ECO:0000313" key="1">
    <source>
        <dbReference type="EMBL" id="KFF07626.1"/>
    </source>
</evidence>
<evidence type="ECO:0000313" key="2">
    <source>
        <dbReference type="Proteomes" id="UP000028703"/>
    </source>
</evidence>
<dbReference type="Proteomes" id="UP000028703">
    <property type="component" value="Unassembled WGS sequence"/>
</dbReference>
<proteinExistence type="predicted"/>
<gene>
    <name evidence="1" type="ORF">IX38_09410</name>
</gene>
<reference evidence="1 2" key="1">
    <citation type="submission" date="2014-07" db="EMBL/GenBank/DDBJ databases">
        <title>Genome of Chryseobacterium luteum DSM 18605.</title>
        <authorList>
            <person name="Stropko S.J."/>
            <person name="Pipes S.E."/>
            <person name="Newman J.D."/>
        </authorList>
    </citation>
    <scope>NUCLEOTIDE SEQUENCE [LARGE SCALE GENOMIC DNA]</scope>
    <source>
        <strain evidence="1 2">DSM 18605</strain>
    </source>
</reference>
<dbReference type="InterPro" id="IPR026350">
    <property type="entry name" value="GxxExxY"/>
</dbReference>
<dbReference type="eggNOG" id="COG0614">
    <property type="taxonomic scope" value="Bacteria"/>
</dbReference>
<dbReference type="EMBL" id="JPRO01000006">
    <property type="protein sequence ID" value="KFF07626.1"/>
    <property type="molecule type" value="Genomic_DNA"/>
</dbReference>
<dbReference type="InterPro" id="IPR011604">
    <property type="entry name" value="PDDEXK-like_dom_sf"/>
</dbReference>
<sequence>MTENEISYIVRKCIFNVYNQLGPGLLESLYQKILIYELEESGLEVKSEVILPVYYNNKKFDINFKIDILVEDKVVLELKSIKELEAIHYKQLYTYLKLSDKKLGMLINFNTTNIMDSIKRVVNHL</sequence>
<dbReference type="RefSeq" id="WP_034703987.1">
    <property type="nucleotide sequence ID" value="NZ_JPRO01000006.1"/>
</dbReference>
<dbReference type="NCBIfam" id="TIGR04256">
    <property type="entry name" value="GxxExxY"/>
    <property type="match status" value="1"/>
</dbReference>
<comment type="caution">
    <text evidence="1">The sequence shown here is derived from an EMBL/GenBank/DDBJ whole genome shotgun (WGS) entry which is preliminary data.</text>
</comment>
<name>A0A085ZT62_9FLAO</name>
<dbReference type="Pfam" id="PF13366">
    <property type="entry name" value="PDDEXK_3"/>
    <property type="match status" value="1"/>
</dbReference>
<dbReference type="Gene3D" id="3.90.320.10">
    <property type="match status" value="1"/>
</dbReference>
<protein>
    <submittedName>
        <fullName evidence="1">GxxExxY protein</fullName>
    </submittedName>
</protein>
<organism evidence="1 2">
    <name type="scientific">Chryseobacterium luteum</name>
    <dbReference type="NCBI Taxonomy" id="421531"/>
    <lineage>
        <taxon>Bacteria</taxon>
        <taxon>Pseudomonadati</taxon>
        <taxon>Bacteroidota</taxon>
        <taxon>Flavobacteriia</taxon>
        <taxon>Flavobacteriales</taxon>
        <taxon>Weeksellaceae</taxon>
        <taxon>Chryseobacterium group</taxon>
        <taxon>Chryseobacterium</taxon>
    </lineage>
</organism>
<dbReference type="OrthoDB" id="1119698at2"/>
<dbReference type="AlphaFoldDB" id="A0A085ZT62"/>